<organism evidence="1 2">
    <name type="scientific">Odoribacter splanchnicus</name>
    <dbReference type="NCBI Taxonomy" id="28118"/>
    <lineage>
        <taxon>Bacteria</taxon>
        <taxon>Pseudomonadati</taxon>
        <taxon>Bacteroidota</taxon>
        <taxon>Bacteroidia</taxon>
        <taxon>Bacteroidales</taxon>
        <taxon>Odoribacteraceae</taxon>
        <taxon>Odoribacter</taxon>
    </lineage>
</organism>
<dbReference type="EMBL" id="JAQMRD010000001">
    <property type="protein sequence ID" value="MDB9221548.1"/>
    <property type="molecule type" value="Genomic_DNA"/>
</dbReference>
<proteinExistence type="predicted"/>
<dbReference type="Proteomes" id="UP001212263">
    <property type="component" value="Unassembled WGS sequence"/>
</dbReference>
<gene>
    <name evidence="1" type="ORF">PN645_00845</name>
</gene>
<sequence length="180" mass="21720">MDFIQEYQTNTIFVKSPFSEKMYLTYLNRARLFFIFKDNGEIKHQNLHLSSEYPLPTDHPYRQDIEKMLQDYISLQYESIQRIFDLINPDYSIPELTYIWQDTPSFLLEIGNSLLATGKVIPIDNKSNKNNWYKALFHFLHLAEPRYIDQPLYKLNHRENPARYLSSLLKQYEKWLSERV</sequence>
<evidence type="ECO:0000313" key="2">
    <source>
        <dbReference type="Proteomes" id="UP001212263"/>
    </source>
</evidence>
<comment type="caution">
    <text evidence="1">The sequence shown here is derived from an EMBL/GenBank/DDBJ whole genome shotgun (WGS) entry which is preliminary data.</text>
</comment>
<dbReference type="AlphaFoldDB" id="A0AAW6FCP8"/>
<protein>
    <submittedName>
        <fullName evidence="1">Uncharacterized protein</fullName>
    </submittedName>
</protein>
<dbReference type="RefSeq" id="WP_272054104.1">
    <property type="nucleotide sequence ID" value="NZ_JAQMRB010000002.1"/>
</dbReference>
<name>A0AAW6FCP8_9BACT</name>
<accession>A0AAW6FCP8</accession>
<evidence type="ECO:0000313" key="1">
    <source>
        <dbReference type="EMBL" id="MDB9221548.1"/>
    </source>
</evidence>
<reference evidence="1" key="1">
    <citation type="submission" date="2023-01" db="EMBL/GenBank/DDBJ databases">
        <title>Human gut microbiome strain richness.</title>
        <authorList>
            <person name="Chen-Liaw A."/>
        </authorList>
    </citation>
    <scope>NUCLEOTIDE SEQUENCE</scope>
    <source>
        <strain evidence="1">RTP21484st1_B7_RTP21484_190118</strain>
    </source>
</reference>